<keyword evidence="1" id="KW-0812">Transmembrane</keyword>
<dbReference type="AlphaFoldDB" id="B4FVV9"/>
<evidence type="ECO:0000256" key="1">
    <source>
        <dbReference type="SAM" id="Phobius"/>
    </source>
</evidence>
<keyword evidence="1" id="KW-0472">Membrane</keyword>
<protein>
    <submittedName>
        <fullName evidence="2">Uncharacterized protein</fullName>
    </submittedName>
</protein>
<proteinExistence type="evidence at transcript level"/>
<keyword evidence="1" id="KW-1133">Transmembrane helix</keyword>
<organism evidence="2">
    <name type="scientific">Zea mays</name>
    <name type="common">Maize</name>
    <dbReference type="NCBI Taxonomy" id="4577"/>
    <lineage>
        <taxon>Eukaryota</taxon>
        <taxon>Viridiplantae</taxon>
        <taxon>Streptophyta</taxon>
        <taxon>Embryophyta</taxon>
        <taxon>Tracheophyta</taxon>
        <taxon>Spermatophyta</taxon>
        <taxon>Magnoliopsida</taxon>
        <taxon>Liliopsida</taxon>
        <taxon>Poales</taxon>
        <taxon>Poaceae</taxon>
        <taxon>PACMAD clade</taxon>
        <taxon>Panicoideae</taxon>
        <taxon>Andropogonodae</taxon>
        <taxon>Andropogoneae</taxon>
        <taxon>Tripsacinae</taxon>
        <taxon>Zea</taxon>
    </lineage>
</organism>
<name>B4FVV9_MAIZE</name>
<sequence>MGASNKWNAYDQFVLHKIVAFQTVHFCSPLVAVCRYWVLVYRRVQLHKMFVQQGLRSLVMGLLSCQEAGVVNAIACNVSAMTKMGK</sequence>
<evidence type="ECO:0000313" key="2">
    <source>
        <dbReference type="EMBL" id="ACF86252.1"/>
    </source>
</evidence>
<feature type="transmembrane region" description="Helical" evidence="1">
    <location>
        <begin position="20"/>
        <end position="39"/>
    </location>
</feature>
<dbReference type="EMBL" id="BT041247">
    <property type="protein sequence ID" value="ACF86252.1"/>
    <property type="molecule type" value="mRNA"/>
</dbReference>
<reference evidence="2" key="1">
    <citation type="journal article" date="2009" name="PLoS Genet.">
        <title>Sequencing, mapping, and analysis of 27,455 maize full-length cDNAs.</title>
        <authorList>
            <person name="Soderlund C."/>
            <person name="Descour A."/>
            <person name="Kudrna D."/>
            <person name="Bomhoff M."/>
            <person name="Boyd L."/>
            <person name="Currie J."/>
            <person name="Angelova A."/>
            <person name="Collura K."/>
            <person name="Wissotski M."/>
            <person name="Ashley E."/>
            <person name="Morrow D."/>
            <person name="Fernandes J."/>
            <person name="Walbot V."/>
            <person name="Yu Y."/>
        </authorList>
    </citation>
    <scope>NUCLEOTIDE SEQUENCE</scope>
    <source>
        <strain evidence="2">B73</strain>
    </source>
</reference>
<accession>B4FVV9</accession>